<feature type="domain" description="EGF-like" evidence="2">
    <location>
        <begin position="64"/>
        <end position="93"/>
    </location>
</feature>
<dbReference type="InterPro" id="IPR006212">
    <property type="entry name" value="Furin_repeat"/>
</dbReference>
<dbReference type="SUPFAM" id="SSF57184">
    <property type="entry name" value="Growth factor receptor domain"/>
    <property type="match status" value="3"/>
</dbReference>
<organism evidence="3">
    <name type="scientific">Spironucleus salmonicida</name>
    <dbReference type="NCBI Taxonomy" id="348837"/>
    <lineage>
        <taxon>Eukaryota</taxon>
        <taxon>Metamonada</taxon>
        <taxon>Diplomonadida</taxon>
        <taxon>Hexamitidae</taxon>
        <taxon>Hexamitinae</taxon>
        <taxon>Spironucleus</taxon>
    </lineage>
</organism>
<dbReference type="EMBL" id="KI546145">
    <property type="protein sequence ID" value="EST43130.1"/>
    <property type="molecule type" value="Genomic_DNA"/>
</dbReference>
<feature type="domain" description="EGF-like" evidence="2">
    <location>
        <begin position="122"/>
        <end position="154"/>
    </location>
</feature>
<protein>
    <submittedName>
        <fullName evidence="3">Cysteine-rich membrane protein 1</fullName>
    </submittedName>
</protein>
<dbReference type="InterPro" id="IPR000742">
    <property type="entry name" value="EGF"/>
</dbReference>
<dbReference type="PANTHER" id="PTHR45756:SF1">
    <property type="entry name" value="PROTEIN KINASE DOMAIN CONTAINING PROTEIN"/>
    <property type="match status" value="1"/>
</dbReference>
<dbReference type="AlphaFoldDB" id="V6LF17"/>
<feature type="transmembrane region" description="Helical" evidence="1">
    <location>
        <begin position="371"/>
        <end position="394"/>
    </location>
</feature>
<name>V6LF17_9EUKA</name>
<keyword evidence="1" id="KW-0812">Transmembrane</keyword>
<dbReference type="InterPro" id="IPR009030">
    <property type="entry name" value="Growth_fac_rcpt_cys_sf"/>
</dbReference>
<dbReference type="SMART" id="SM00261">
    <property type="entry name" value="FU"/>
    <property type="match status" value="4"/>
</dbReference>
<sequence>MDQYLCKTHPCPSGMYCQGKSTHIIGSICKNCLRSNCDICDSKQPWNCFRCKEGFYFELLQCVPCSDNCKYCYHEPACSVCKSGYYLSDRQCLKGDINCADQYDQKNCKRCEPNYFLGKSFTCETCIKGCKTCSTADDCSLCQEGFFMNVNTCEACSANCLNCSSISVCQTCQSGFQLNGNACMACPENCLTCSDSNTCTKCAFNITVKEGKCPICDEQCIFCLGADRCVFCKEGYYRVNYKCVKFECNEYSKCPEGQLCQTSQSVSKCYKQVENCRLYNTSGDCISCETKFALINQTRCDPCEEFCQHCHSGTQCSKCLKGYYLEKETCKKCTAGCTNCLNSGECTECEADLHLIDDTCQELTLTNTGSIIGIVVAVIILTICVVAGLTIFIIKRKKKTVVVAKQDLVKNNSRTYINGSMSQNGSKIQ</sequence>
<accession>V6LF17</accession>
<proteinExistence type="predicted"/>
<dbReference type="VEuPathDB" id="GiardiaDB:SS50377_28472"/>
<feature type="domain" description="EGF-like" evidence="2">
    <location>
        <begin position="332"/>
        <end position="361"/>
    </location>
</feature>
<gene>
    <name evidence="3" type="ORF">SS50377_17215</name>
</gene>
<evidence type="ECO:0000256" key="1">
    <source>
        <dbReference type="SAM" id="Phobius"/>
    </source>
</evidence>
<keyword evidence="1" id="KW-0472">Membrane</keyword>
<feature type="domain" description="EGF-like" evidence="2">
    <location>
        <begin position="302"/>
        <end position="331"/>
    </location>
</feature>
<dbReference type="PANTHER" id="PTHR45756">
    <property type="entry name" value="PALMITOYLTRANSFERASE"/>
    <property type="match status" value="1"/>
</dbReference>
<dbReference type="InterPro" id="IPR053215">
    <property type="entry name" value="TKL_Ser/Thr_kinase"/>
</dbReference>
<keyword evidence="1" id="KW-1133">Transmembrane helix</keyword>
<feature type="domain" description="EGF-like" evidence="2">
    <location>
        <begin position="31"/>
        <end position="63"/>
    </location>
</feature>
<reference evidence="3" key="1">
    <citation type="journal article" date="2014" name="PLoS Genet.">
        <title>The Genome of Spironucleus salmonicida Highlights a Fish Pathogen Adapted to Fluctuating Environments.</title>
        <authorList>
            <person name="Xu F."/>
            <person name="Jerlstrom-Hultqvist J."/>
            <person name="Einarsson E."/>
            <person name="Astvaldsson A."/>
            <person name="Svard S.G."/>
            <person name="Andersson J.O."/>
        </authorList>
    </citation>
    <scope>NUCLEOTIDE SEQUENCE</scope>
</reference>
<evidence type="ECO:0000259" key="2">
    <source>
        <dbReference type="SMART" id="SM00181"/>
    </source>
</evidence>
<evidence type="ECO:0000313" key="3">
    <source>
        <dbReference type="EMBL" id="EST43130.1"/>
    </source>
</evidence>
<feature type="domain" description="EGF-like" evidence="2">
    <location>
        <begin position="155"/>
        <end position="184"/>
    </location>
</feature>
<feature type="domain" description="EGF-like" evidence="2">
    <location>
        <begin position="215"/>
        <end position="244"/>
    </location>
</feature>
<dbReference type="SMART" id="SM00181">
    <property type="entry name" value="EGF"/>
    <property type="match status" value="7"/>
</dbReference>